<dbReference type="STRING" id="1472378.AU381_23360"/>
<evidence type="ECO:0000256" key="3">
    <source>
        <dbReference type="ARBA" id="ARBA00022723"/>
    </source>
</evidence>
<dbReference type="GO" id="GO:0046872">
    <property type="term" value="F:metal ion binding"/>
    <property type="evidence" value="ECO:0007669"/>
    <property type="project" value="UniProtKB-KW"/>
</dbReference>
<reference evidence="5 6" key="1">
    <citation type="journal article" date="2016" name="Int. J. Syst. Evol. Microbiol.">
        <title>Ensifer glycinis sp. nov., an novel rhizobial species associated with Glycine spp.</title>
        <authorList>
            <person name="Yan H."/>
            <person name="Yan J."/>
            <person name="Sui X.H."/>
            <person name="Wang E.T."/>
            <person name="Chen W.X."/>
            <person name="Zhang X.X."/>
            <person name="Chen W.F."/>
        </authorList>
    </citation>
    <scope>NUCLEOTIDE SEQUENCE [LARGE SCALE GENOMIC DNA]</scope>
    <source>
        <strain evidence="5 6">CCBAU 23380</strain>
    </source>
</reference>
<dbReference type="EMBL" id="LPUX01000061">
    <property type="protein sequence ID" value="OAP38500.1"/>
    <property type="molecule type" value="Genomic_DNA"/>
</dbReference>
<evidence type="ECO:0008006" key="7">
    <source>
        <dbReference type="Google" id="ProtNLM"/>
    </source>
</evidence>
<proteinExistence type="predicted"/>
<name>A0A178XT93_9HYPH</name>
<evidence type="ECO:0000313" key="5">
    <source>
        <dbReference type="EMBL" id="OAP38500.1"/>
    </source>
</evidence>
<organism evidence="5 6">
    <name type="scientific">Sinorhizobium glycinis</name>
    <dbReference type="NCBI Taxonomy" id="1472378"/>
    <lineage>
        <taxon>Bacteria</taxon>
        <taxon>Pseudomonadati</taxon>
        <taxon>Pseudomonadota</taxon>
        <taxon>Alphaproteobacteria</taxon>
        <taxon>Hyphomicrobiales</taxon>
        <taxon>Rhizobiaceae</taxon>
        <taxon>Sinorhizobium/Ensifer group</taxon>
        <taxon>Sinorhizobium</taxon>
    </lineage>
</organism>
<dbReference type="OrthoDB" id="9805277at2"/>
<keyword evidence="3" id="KW-0479">Metal-binding</keyword>
<dbReference type="Gene3D" id="3.20.20.70">
    <property type="entry name" value="Aldolase class I"/>
    <property type="match status" value="1"/>
</dbReference>
<keyword evidence="6" id="KW-1185">Reference proteome</keyword>
<dbReference type="Proteomes" id="UP000094025">
    <property type="component" value="Unassembled WGS sequence"/>
</dbReference>
<accession>A0A178XT93</accession>
<dbReference type="InterPro" id="IPR013785">
    <property type="entry name" value="Aldolase_TIM"/>
</dbReference>
<dbReference type="AlphaFoldDB" id="A0A178XT93"/>
<keyword evidence="4" id="KW-0862">Zinc</keyword>
<keyword evidence="2" id="KW-0808">Transferase</keyword>
<evidence type="ECO:0000256" key="2">
    <source>
        <dbReference type="ARBA" id="ARBA00022679"/>
    </source>
</evidence>
<dbReference type="GO" id="GO:0043720">
    <property type="term" value="F:3-keto-5-aminohexanoate cleavage activity"/>
    <property type="evidence" value="ECO:0007669"/>
    <property type="project" value="InterPro"/>
</dbReference>
<comment type="caution">
    <text evidence="5">The sequence shown here is derived from an EMBL/GenBank/DDBJ whole genome shotgun (WGS) entry which is preliminary data.</text>
</comment>
<dbReference type="PANTHER" id="PTHR37418">
    <property type="entry name" value="3-KETO-5-AMINOHEXANOATE CLEAVAGE ENZYME-RELATED"/>
    <property type="match status" value="1"/>
</dbReference>
<gene>
    <name evidence="5" type="ORF">AU381_23360</name>
</gene>
<dbReference type="InterPro" id="IPR008567">
    <property type="entry name" value="BKACE"/>
</dbReference>
<sequence>MKKLILEARINEYAMRDHNRNVPWTSDEIAETAARVREEGASILHFHARTVDGQPLNTFEAYDDIIRKVKAKSDILILPTLGFISNDADARNRIDNVVRLAQDPITKPDIAPIDTGSANLETFDRESGNVSFAERIYVNTTDSLVHYARELKQAGVKPKMVSWSVGFTRRALMLMDMGLIDEPGYMLFHMTDGKTITGHPGTRQGLEAHLMFLPPDRRIEWTANVLGGNLLALADTIAKRGGHLAMGIGDYPYPELDYPSNEVLIRETVRVIRAAGREPATPEEVRQMLDLSN</sequence>
<evidence type="ECO:0000313" key="6">
    <source>
        <dbReference type="Proteomes" id="UP000094025"/>
    </source>
</evidence>
<evidence type="ECO:0000256" key="4">
    <source>
        <dbReference type="ARBA" id="ARBA00022833"/>
    </source>
</evidence>
<protein>
    <recommendedName>
        <fullName evidence="7">3-keto-5-aminohexanoate cleavage protein</fullName>
    </recommendedName>
</protein>
<dbReference type="PANTHER" id="PTHR37418:SF2">
    <property type="entry name" value="3-KETO-5-AMINOHEXANOATE CLEAVAGE ENZYME"/>
    <property type="match status" value="1"/>
</dbReference>
<comment type="cofactor">
    <cofactor evidence="1">
        <name>Zn(2+)</name>
        <dbReference type="ChEBI" id="CHEBI:29105"/>
    </cofactor>
</comment>
<dbReference type="Pfam" id="PF05853">
    <property type="entry name" value="BKACE"/>
    <property type="match status" value="1"/>
</dbReference>
<dbReference type="RefSeq" id="WP_064243037.1">
    <property type="nucleotide sequence ID" value="NZ_LPUX01000061.1"/>
</dbReference>
<evidence type="ECO:0000256" key="1">
    <source>
        <dbReference type="ARBA" id="ARBA00001947"/>
    </source>
</evidence>